<keyword evidence="3 5" id="KW-1133">Transmembrane helix</keyword>
<dbReference type="InterPro" id="IPR050598">
    <property type="entry name" value="AminoAcid_Transporter"/>
</dbReference>
<gene>
    <name evidence="6" type="ORF">KUCA_T00003946001</name>
</gene>
<reference evidence="6" key="2">
    <citation type="submission" date="2014-02" db="EMBL/GenBank/DDBJ databases">
        <title>Complete DNA sequence of /Kuraishia capsulata/ illustrates novel genomic features among budding yeasts (/Saccharomycotina/).</title>
        <authorList>
            <person name="Morales L."/>
            <person name="Noel B."/>
            <person name="Porcel B."/>
            <person name="Marcet-Houben M."/>
            <person name="Hullo M-F."/>
            <person name="Sacerdot C."/>
            <person name="Tekaia F."/>
            <person name="Leh-Louis V."/>
            <person name="Despons L."/>
            <person name="Khanna V."/>
            <person name="Aury J-M."/>
            <person name="Barbe V."/>
            <person name="Couloux A."/>
            <person name="Labadie K."/>
            <person name="Pelletier E."/>
            <person name="Souciet J-L."/>
            <person name="Boekhout T."/>
            <person name="Gabaldon T."/>
            <person name="Wincker P."/>
            <person name="Dujon B."/>
        </authorList>
    </citation>
    <scope>NUCLEOTIDE SEQUENCE</scope>
    <source>
        <strain evidence="6">CBS 1993</strain>
    </source>
</reference>
<dbReference type="InterPro" id="IPR002293">
    <property type="entry name" value="AA/rel_permease1"/>
</dbReference>
<dbReference type="GeneID" id="34521346"/>
<feature type="transmembrane region" description="Helical" evidence="5">
    <location>
        <begin position="150"/>
        <end position="172"/>
    </location>
</feature>
<feature type="transmembrane region" description="Helical" evidence="5">
    <location>
        <begin position="72"/>
        <end position="91"/>
    </location>
</feature>
<feature type="transmembrane region" description="Helical" evidence="5">
    <location>
        <begin position="193"/>
        <end position="212"/>
    </location>
</feature>
<dbReference type="PANTHER" id="PTHR11785:SF382">
    <property type="entry name" value="LOW-AFFINITY METHIONINE PERMEASE"/>
    <property type="match status" value="1"/>
</dbReference>
<dbReference type="Proteomes" id="UP000019384">
    <property type="component" value="Unassembled WGS sequence"/>
</dbReference>
<name>W6MMZ4_9ASCO</name>
<dbReference type="EMBL" id="HG793128">
    <property type="protein sequence ID" value="CDK27966.1"/>
    <property type="molecule type" value="Genomic_DNA"/>
</dbReference>
<feature type="transmembrane region" description="Helical" evidence="5">
    <location>
        <begin position="103"/>
        <end position="125"/>
    </location>
</feature>
<feature type="transmembrane region" description="Helical" evidence="5">
    <location>
        <begin position="471"/>
        <end position="492"/>
    </location>
</feature>
<protein>
    <recommendedName>
        <fullName evidence="8">Amino acid permease/ SLC12A domain-containing protein</fullName>
    </recommendedName>
</protein>
<sequence length="558" mass="61202">MVVASSMESAETEPLLPVLPIPIDILDDIPVKVLNIDTPDADLVEDANGKTLVVRPLIPLDESLPHTRILDLYSTSILFLARMMGSGIFATPSGIFTDCQGSVPLFLLTWILGGIIALSGLSLYLELGSLLPVNGATKIFLEYIFPNPKFLASVVFGCFTVLFSLSSTNAIVFGEYARYSLGLPSDEYESKKLGVLLILFAVILHGISRRFGILAQNLIGGVKLFLLFITTAVCLYVLILPSSVTNIENNLSRADLVRFPDFSKFSGSLYASAVLKAIYSFGGWTTAHTVQNEIKDPIQTLKVAGPLSLGIIMVAYMLMNVSYLVVIPHDELLGKGQLVGALFFTKIFGRKLGELFLSSIIAVSAAGNVFVVVYSDSRLNQAVAREGFLPFSKILLSNRPWGSPLASILLHGLISSLVICLPRAESGIYNYIVSMQIYPNQLFHAILSAALLFKLRPRFPMIRAPLRAPTALIYCCLIGSLSIVISPFLPWGSQRDQSFALVGLSILGLGAVYWLVTVVILPRVLDYQIILKKQFDKYDGMDYFVWTKSYDREELPHA</sequence>
<dbReference type="STRING" id="1382522.W6MMZ4"/>
<evidence type="ECO:0000256" key="3">
    <source>
        <dbReference type="ARBA" id="ARBA00022989"/>
    </source>
</evidence>
<dbReference type="OrthoDB" id="5982228at2759"/>
<dbReference type="RefSeq" id="XP_022459958.1">
    <property type="nucleotide sequence ID" value="XM_022602412.1"/>
</dbReference>
<feature type="transmembrane region" description="Helical" evidence="5">
    <location>
        <begin position="355"/>
        <end position="375"/>
    </location>
</feature>
<dbReference type="GO" id="GO:0015179">
    <property type="term" value="F:L-amino acid transmembrane transporter activity"/>
    <property type="evidence" value="ECO:0007669"/>
    <property type="project" value="TreeGrafter"/>
</dbReference>
<reference evidence="6" key="1">
    <citation type="submission" date="2013-12" db="EMBL/GenBank/DDBJ databases">
        <authorList>
            <person name="Genoscope - CEA"/>
        </authorList>
    </citation>
    <scope>NUCLEOTIDE SEQUENCE</scope>
    <source>
        <strain evidence="6">CBS 1993</strain>
    </source>
</reference>
<evidence type="ECO:0000256" key="2">
    <source>
        <dbReference type="ARBA" id="ARBA00022692"/>
    </source>
</evidence>
<proteinExistence type="predicted"/>
<evidence type="ECO:0000256" key="5">
    <source>
        <dbReference type="SAM" id="Phobius"/>
    </source>
</evidence>
<feature type="transmembrane region" description="Helical" evidence="5">
    <location>
        <begin position="499"/>
        <end position="521"/>
    </location>
</feature>
<organism evidence="6 7">
    <name type="scientific">Kuraishia capsulata CBS 1993</name>
    <dbReference type="NCBI Taxonomy" id="1382522"/>
    <lineage>
        <taxon>Eukaryota</taxon>
        <taxon>Fungi</taxon>
        <taxon>Dikarya</taxon>
        <taxon>Ascomycota</taxon>
        <taxon>Saccharomycotina</taxon>
        <taxon>Pichiomycetes</taxon>
        <taxon>Pichiales</taxon>
        <taxon>Pichiaceae</taxon>
        <taxon>Kuraishia</taxon>
    </lineage>
</organism>
<keyword evidence="7" id="KW-1185">Reference proteome</keyword>
<comment type="subcellular location">
    <subcellularLocation>
        <location evidence="1">Membrane</location>
        <topology evidence="1">Multi-pass membrane protein</topology>
    </subcellularLocation>
</comment>
<accession>W6MMZ4</accession>
<evidence type="ECO:0000256" key="1">
    <source>
        <dbReference type="ARBA" id="ARBA00004141"/>
    </source>
</evidence>
<feature type="transmembrane region" description="Helical" evidence="5">
    <location>
        <begin position="428"/>
        <end position="451"/>
    </location>
</feature>
<dbReference type="GO" id="GO:0016020">
    <property type="term" value="C:membrane"/>
    <property type="evidence" value="ECO:0007669"/>
    <property type="project" value="UniProtKB-SubCell"/>
</dbReference>
<feature type="transmembrane region" description="Helical" evidence="5">
    <location>
        <begin position="401"/>
        <end position="421"/>
    </location>
</feature>
<feature type="transmembrane region" description="Helical" evidence="5">
    <location>
        <begin position="224"/>
        <end position="247"/>
    </location>
</feature>
<dbReference type="AlphaFoldDB" id="W6MMZ4"/>
<evidence type="ECO:0000313" key="6">
    <source>
        <dbReference type="EMBL" id="CDK27966.1"/>
    </source>
</evidence>
<evidence type="ECO:0000313" key="7">
    <source>
        <dbReference type="Proteomes" id="UP000019384"/>
    </source>
</evidence>
<evidence type="ECO:0008006" key="8">
    <source>
        <dbReference type="Google" id="ProtNLM"/>
    </source>
</evidence>
<keyword evidence="2 5" id="KW-0812">Transmembrane</keyword>
<keyword evidence="4 5" id="KW-0472">Membrane</keyword>
<dbReference type="Pfam" id="PF13520">
    <property type="entry name" value="AA_permease_2"/>
    <property type="match status" value="1"/>
</dbReference>
<feature type="transmembrane region" description="Helical" evidence="5">
    <location>
        <begin position="307"/>
        <end position="327"/>
    </location>
</feature>
<evidence type="ECO:0000256" key="4">
    <source>
        <dbReference type="ARBA" id="ARBA00023136"/>
    </source>
</evidence>
<dbReference type="PANTHER" id="PTHR11785">
    <property type="entry name" value="AMINO ACID TRANSPORTER"/>
    <property type="match status" value="1"/>
</dbReference>
<dbReference type="HOGENOM" id="CLU_013661_4_0_1"/>
<dbReference type="Gene3D" id="1.20.1740.10">
    <property type="entry name" value="Amino acid/polyamine transporter I"/>
    <property type="match status" value="1"/>
</dbReference>
<feature type="transmembrane region" description="Helical" evidence="5">
    <location>
        <begin position="268"/>
        <end position="287"/>
    </location>
</feature>